<evidence type="ECO:0000313" key="2">
    <source>
        <dbReference type="EMBL" id="PWN91023.1"/>
    </source>
</evidence>
<dbReference type="EMBL" id="KZ819636">
    <property type="protein sequence ID" value="PWN91023.1"/>
    <property type="molecule type" value="Genomic_DNA"/>
</dbReference>
<sequence length="194" mass="21142">MARPLSVQSSVNGSRPRRALSMYDEDQEPSQPPSGIDDVLAQMQFDEGSQPPSQIQSQPRHSPSQSYSQSHSQIHSRSDSQEQEQRQDQHQEQRQEQDLNGNGKEMGDDSDSDSSTATVSSPEPPRQAHAPSTDEIVATLEALLRHSLAGAPLGQGMLLSLQVVAAFSPTDVLDRRDEGKAFWDLALAALAASR</sequence>
<gene>
    <name evidence="2" type="ORF">FA10DRAFT_267441</name>
</gene>
<proteinExistence type="predicted"/>
<dbReference type="GeneID" id="37043824"/>
<dbReference type="AlphaFoldDB" id="A0A316YSN5"/>
<feature type="compositionally biased region" description="Low complexity" evidence="1">
    <location>
        <begin position="49"/>
        <end position="75"/>
    </location>
</feature>
<dbReference type="OrthoDB" id="3548913at2759"/>
<dbReference type="Proteomes" id="UP000245768">
    <property type="component" value="Unassembled WGS sequence"/>
</dbReference>
<dbReference type="PANTHER" id="PTHR42064:SF1">
    <property type="entry name" value="YALI0F28677P"/>
    <property type="match status" value="1"/>
</dbReference>
<dbReference type="RefSeq" id="XP_025378221.1">
    <property type="nucleotide sequence ID" value="XM_025521908.1"/>
</dbReference>
<reference evidence="2 3" key="1">
    <citation type="journal article" date="2018" name="Mol. Biol. Evol.">
        <title>Broad Genomic Sampling Reveals a Smut Pathogenic Ancestry of the Fungal Clade Ustilaginomycotina.</title>
        <authorList>
            <person name="Kijpornyongpan T."/>
            <person name="Mondo S.J."/>
            <person name="Barry K."/>
            <person name="Sandor L."/>
            <person name="Lee J."/>
            <person name="Lipzen A."/>
            <person name="Pangilinan J."/>
            <person name="LaButti K."/>
            <person name="Hainaut M."/>
            <person name="Henrissat B."/>
            <person name="Grigoriev I.V."/>
            <person name="Spatafora J.W."/>
            <person name="Aime M.C."/>
        </authorList>
    </citation>
    <scope>NUCLEOTIDE SEQUENCE [LARGE SCALE GENOMIC DNA]</scope>
    <source>
        <strain evidence="2 3">MCA 4198</strain>
    </source>
</reference>
<keyword evidence="3" id="KW-1185">Reference proteome</keyword>
<feature type="region of interest" description="Disordered" evidence="1">
    <location>
        <begin position="1"/>
        <end position="134"/>
    </location>
</feature>
<protein>
    <submittedName>
        <fullName evidence="2">Uncharacterized protein</fullName>
    </submittedName>
</protein>
<evidence type="ECO:0000313" key="3">
    <source>
        <dbReference type="Proteomes" id="UP000245768"/>
    </source>
</evidence>
<evidence type="ECO:0000256" key="1">
    <source>
        <dbReference type="SAM" id="MobiDB-lite"/>
    </source>
</evidence>
<dbReference type="InParanoid" id="A0A316YSN5"/>
<accession>A0A316YSN5</accession>
<organism evidence="2 3">
    <name type="scientific">Acaromyces ingoldii</name>
    <dbReference type="NCBI Taxonomy" id="215250"/>
    <lineage>
        <taxon>Eukaryota</taxon>
        <taxon>Fungi</taxon>
        <taxon>Dikarya</taxon>
        <taxon>Basidiomycota</taxon>
        <taxon>Ustilaginomycotina</taxon>
        <taxon>Exobasidiomycetes</taxon>
        <taxon>Exobasidiales</taxon>
        <taxon>Cryptobasidiaceae</taxon>
        <taxon>Acaromyces</taxon>
    </lineage>
</organism>
<name>A0A316YSN5_9BASI</name>
<feature type="compositionally biased region" description="Polar residues" evidence="1">
    <location>
        <begin position="1"/>
        <end position="13"/>
    </location>
</feature>
<feature type="compositionally biased region" description="Basic and acidic residues" evidence="1">
    <location>
        <begin position="76"/>
        <end position="97"/>
    </location>
</feature>
<dbReference type="PANTHER" id="PTHR42064">
    <property type="entry name" value="YALI0F28677P"/>
    <property type="match status" value="1"/>
</dbReference>